<dbReference type="InterPro" id="IPR050414">
    <property type="entry name" value="Fungal_M35_metalloproteases"/>
</dbReference>
<comment type="similarity">
    <text evidence="2">Belongs to the peptidase M35 family.</text>
</comment>
<keyword evidence="10" id="KW-1185">Reference proteome</keyword>
<sequence length="376" mass="39989">MAMVSPVYNLCPSAQLTPRVKSPSPPHNMFSSVMVALVSLAMAVSANPGLSLKVSGPEAVDGVNNLKAVTTITNTGDETLKLLNDPRGALHTMPTDTFAITNESGETPSFIGVKVKYVPSMAAKSTGENVFTVIAPGQSVNVEHDLSAAYNFTSSGAGTYAVEALNVFNYIDPETNEPVEIWADAEAHTTAVSGKLAVVRATPTLTRPTTYNGCSSSEQSALAAAASAAQSYVAESLSYLQTHTAATPRYTTWFGSYISSRHSTVLQHYTDMNSNDFSSYSFDCTCTAAGTFAYVYPDRFGTVYLCGAFWKAPTTGTDSQAGTLVHESSHFTRNGGTKDYAYGQAAAKRLASMEPDKAIMNADNHEYFSENNPAQS</sequence>
<protein>
    <submittedName>
        <fullName evidence="9">Peptidyl-Lys metalloendopeptidase</fullName>
    </submittedName>
</protein>
<gene>
    <name evidence="9" type="primary">MEP_8</name>
    <name evidence="9" type="ORF">A0H81_11644</name>
</gene>
<reference evidence="9 10" key="1">
    <citation type="submission" date="2016-03" db="EMBL/GenBank/DDBJ databases">
        <title>Whole genome sequencing of Grifola frondosa 9006-11.</title>
        <authorList>
            <person name="Min B."/>
            <person name="Park H."/>
            <person name="Kim J.-G."/>
            <person name="Cho H."/>
            <person name="Oh Y.-L."/>
            <person name="Kong W.-S."/>
            <person name="Choi I.-G."/>
        </authorList>
    </citation>
    <scope>NUCLEOTIDE SEQUENCE [LARGE SCALE GENOMIC DNA]</scope>
    <source>
        <strain evidence="9 10">9006-11</strain>
    </source>
</reference>
<dbReference type="EMBL" id="LUGG01000020">
    <property type="protein sequence ID" value="OBZ68368.1"/>
    <property type="molecule type" value="Genomic_DNA"/>
</dbReference>
<dbReference type="SMART" id="SM01351">
    <property type="entry name" value="Aspzincin_M35"/>
    <property type="match status" value="1"/>
</dbReference>
<evidence type="ECO:0000259" key="8">
    <source>
        <dbReference type="SMART" id="SM01351"/>
    </source>
</evidence>
<proteinExistence type="inferred from homology"/>
<evidence type="ECO:0000256" key="7">
    <source>
        <dbReference type="ARBA" id="ARBA00023049"/>
    </source>
</evidence>
<accession>A0A1C7LV48</accession>
<keyword evidence="5" id="KW-0378">Hydrolase</keyword>
<dbReference type="STRING" id="5627.A0A1C7LV48"/>
<dbReference type="PANTHER" id="PTHR37016:SF3">
    <property type="entry name" value="NEUTRAL PROTEASE 2-RELATED"/>
    <property type="match status" value="1"/>
</dbReference>
<keyword evidence="7" id="KW-0482">Metalloprotease</keyword>
<dbReference type="GO" id="GO:0006508">
    <property type="term" value="P:proteolysis"/>
    <property type="evidence" value="ECO:0007669"/>
    <property type="project" value="UniProtKB-KW"/>
</dbReference>
<evidence type="ECO:0000313" key="10">
    <source>
        <dbReference type="Proteomes" id="UP000092993"/>
    </source>
</evidence>
<evidence type="ECO:0000313" key="9">
    <source>
        <dbReference type="EMBL" id="OBZ68368.1"/>
    </source>
</evidence>
<dbReference type="InterPro" id="IPR034115">
    <property type="entry name" value="M35_peptidyl-Lys"/>
</dbReference>
<keyword evidence="3" id="KW-0645">Protease</keyword>
<dbReference type="Proteomes" id="UP000092993">
    <property type="component" value="Unassembled WGS sequence"/>
</dbReference>
<comment type="cofactor">
    <cofactor evidence="1">
        <name>Zn(2+)</name>
        <dbReference type="ChEBI" id="CHEBI:29105"/>
    </cofactor>
</comment>
<dbReference type="Gene3D" id="2.60.40.2970">
    <property type="match status" value="1"/>
</dbReference>
<keyword evidence="4" id="KW-0479">Metal-binding</keyword>
<evidence type="ECO:0000256" key="3">
    <source>
        <dbReference type="ARBA" id="ARBA00022670"/>
    </source>
</evidence>
<dbReference type="PANTHER" id="PTHR37016">
    <property type="match status" value="1"/>
</dbReference>
<dbReference type="InterPro" id="IPR029463">
    <property type="entry name" value="Lys_MEP"/>
</dbReference>
<dbReference type="OMA" id="STRHTEV"/>
<dbReference type="OrthoDB" id="412874at2759"/>
<evidence type="ECO:0000256" key="6">
    <source>
        <dbReference type="ARBA" id="ARBA00022833"/>
    </source>
</evidence>
<feature type="domain" description="Lysine-specific metallo-endopeptidase" evidence="8">
    <location>
        <begin position="238"/>
        <end position="370"/>
    </location>
</feature>
<evidence type="ECO:0000256" key="4">
    <source>
        <dbReference type="ARBA" id="ARBA00022723"/>
    </source>
</evidence>
<dbReference type="CDD" id="cd11306">
    <property type="entry name" value="M35_peptidyl-Lys"/>
    <property type="match status" value="1"/>
</dbReference>
<evidence type="ECO:0000256" key="2">
    <source>
        <dbReference type="ARBA" id="ARBA00010279"/>
    </source>
</evidence>
<dbReference type="Pfam" id="PF14521">
    <property type="entry name" value="Aspzincin_M35"/>
    <property type="match status" value="1"/>
</dbReference>
<evidence type="ECO:0000256" key="5">
    <source>
        <dbReference type="ARBA" id="ARBA00022801"/>
    </source>
</evidence>
<organism evidence="9 10">
    <name type="scientific">Grifola frondosa</name>
    <name type="common">Maitake</name>
    <name type="synonym">Polyporus frondosus</name>
    <dbReference type="NCBI Taxonomy" id="5627"/>
    <lineage>
        <taxon>Eukaryota</taxon>
        <taxon>Fungi</taxon>
        <taxon>Dikarya</taxon>
        <taxon>Basidiomycota</taxon>
        <taxon>Agaricomycotina</taxon>
        <taxon>Agaricomycetes</taxon>
        <taxon>Polyporales</taxon>
        <taxon>Grifolaceae</taxon>
        <taxon>Grifola</taxon>
    </lineage>
</organism>
<dbReference type="AlphaFoldDB" id="A0A1C7LV48"/>
<evidence type="ECO:0000256" key="1">
    <source>
        <dbReference type="ARBA" id="ARBA00001947"/>
    </source>
</evidence>
<keyword evidence="6" id="KW-0862">Zinc</keyword>
<comment type="caution">
    <text evidence="9">The sequence shown here is derived from an EMBL/GenBank/DDBJ whole genome shotgun (WGS) entry which is preliminary data.</text>
</comment>
<name>A0A1C7LV48_GRIFR</name>
<dbReference type="SMR" id="A0A1C7LV48"/>
<dbReference type="SUPFAM" id="SSF55486">
    <property type="entry name" value="Metalloproteases ('zincins'), catalytic domain"/>
    <property type="match status" value="1"/>
</dbReference>
<dbReference type="GO" id="GO:0004222">
    <property type="term" value="F:metalloendopeptidase activity"/>
    <property type="evidence" value="ECO:0007669"/>
    <property type="project" value="InterPro"/>
</dbReference>
<dbReference type="Gene3D" id="3.40.390.10">
    <property type="entry name" value="Collagenase (Catalytic Domain)"/>
    <property type="match status" value="1"/>
</dbReference>
<dbReference type="GO" id="GO:0046872">
    <property type="term" value="F:metal ion binding"/>
    <property type="evidence" value="ECO:0007669"/>
    <property type="project" value="UniProtKB-KW"/>
</dbReference>
<dbReference type="InterPro" id="IPR024079">
    <property type="entry name" value="MetalloPept_cat_dom_sf"/>
</dbReference>